<dbReference type="Pfam" id="PF01535">
    <property type="entry name" value="PPR"/>
    <property type="match status" value="4"/>
</dbReference>
<dbReference type="SUPFAM" id="SSF48452">
    <property type="entry name" value="TPR-like"/>
    <property type="match status" value="1"/>
</dbReference>
<dbReference type="PANTHER" id="PTHR47926:SF525">
    <property type="entry name" value="EMB2261"/>
    <property type="match status" value="1"/>
</dbReference>
<dbReference type="InterPro" id="IPR046960">
    <property type="entry name" value="PPR_At4g14850-like_plant"/>
</dbReference>
<dbReference type="FunFam" id="1.25.40.10:FF:001388">
    <property type="entry name" value="Pentatricopeptide repeat-containing protein"/>
    <property type="match status" value="1"/>
</dbReference>
<dbReference type="EMBL" id="SPHZ02000008">
    <property type="protein sequence ID" value="KAF0903113.1"/>
    <property type="molecule type" value="Genomic_DNA"/>
</dbReference>
<feature type="repeat" description="PPR" evidence="3">
    <location>
        <begin position="206"/>
        <end position="241"/>
    </location>
</feature>
<name>A0A6G1CU49_9ORYZ</name>
<dbReference type="Proteomes" id="UP000479710">
    <property type="component" value="Unassembled WGS sequence"/>
</dbReference>
<evidence type="ECO:0008006" key="6">
    <source>
        <dbReference type="Google" id="ProtNLM"/>
    </source>
</evidence>
<dbReference type="Gene3D" id="1.25.40.10">
    <property type="entry name" value="Tetratricopeptide repeat domain"/>
    <property type="match status" value="4"/>
</dbReference>
<sequence length="620" mass="68421">MPPPRLPPSAPTHLAVLRLLDSGDLEAAARLAAAARPSSPVSLAAVLLRHPPPRLGYCIHARAARGGLLADRYLANALLAFYVRLPHHLPHALRAFDDLPRRDVVAHSSILASFLRAGLPRRALASLRSMLAGADDVSPNAHALSAAVKACAVLRDRKAGACLHGSILVRGFGDDDVVLSSLVDMYGHATAPGDARKAFEEMLAPDGICYTSLISAFVRNDWFEEAVSWFRSMLMMNGVRPDGCTFGSMMTALGNLKRGSQGRQAHAQVVTRGLCGNVIVESSTLDMYAKCGMMVEARKVFDRMQVRNAVSWCALLGGYCQNGEYEKVVAFYREMDKEDDDWYSLGTVLRACAGLSSVKLGKEIHCRFLRMGGWRNVVVESALVDLYAKCGAVDYAYSVFVASTVRNTITWNAMIGGFAQNGHGERAINLFDRMVKEGPRPDYISFIGVLFACSHTGMVEQGRNHFNSMIKDYVIAPGIEHYNCMVDLLSRVELLEEAEDLINKSPFRDDSSLWVAILAVSATHSNPDVAERVAKKMMELEPQYHLSYVLLENVYRTVGRWEDALEIRRLMKSRKVKKEPGMSWIDANRSKLRVCDVDEAAPELVASEEMDIYQDSGKCI</sequence>
<dbReference type="InterPro" id="IPR002885">
    <property type="entry name" value="PPR_rpt"/>
</dbReference>
<feature type="repeat" description="PPR" evidence="3">
    <location>
        <begin position="407"/>
        <end position="441"/>
    </location>
</feature>
<dbReference type="GO" id="GO:0009451">
    <property type="term" value="P:RNA modification"/>
    <property type="evidence" value="ECO:0007669"/>
    <property type="project" value="InterPro"/>
</dbReference>
<evidence type="ECO:0000313" key="4">
    <source>
        <dbReference type="EMBL" id="KAF0903113.1"/>
    </source>
</evidence>
<dbReference type="NCBIfam" id="TIGR00756">
    <property type="entry name" value="PPR"/>
    <property type="match status" value="3"/>
</dbReference>
<dbReference type="PANTHER" id="PTHR47926">
    <property type="entry name" value="PENTATRICOPEPTIDE REPEAT-CONTAINING PROTEIN"/>
    <property type="match status" value="1"/>
</dbReference>
<evidence type="ECO:0000256" key="1">
    <source>
        <dbReference type="ARBA" id="ARBA00022737"/>
    </source>
</evidence>
<dbReference type="Pfam" id="PF20431">
    <property type="entry name" value="E_motif"/>
    <property type="match status" value="1"/>
</dbReference>
<dbReference type="Pfam" id="PF13041">
    <property type="entry name" value="PPR_2"/>
    <property type="match status" value="1"/>
</dbReference>
<keyword evidence="2" id="KW-0809">Transit peptide</keyword>
<evidence type="ECO:0000256" key="3">
    <source>
        <dbReference type="PROSITE-ProRule" id="PRU00708"/>
    </source>
</evidence>
<dbReference type="EMBL" id="SPHZ02000008">
    <property type="protein sequence ID" value="KAF0903114.1"/>
    <property type="molecule type" value="Genomic_DNA"/>
</dbReference>
<keyword evidence="1" id="KW-0677">Repeat</keyword>
<dbReference type="FunFam" id="1.25.40.10:FF:001093">
    <property type="entry name" value="Pentatricopeptide repeat-containing protein At2g34400"/>
    <property type="match status" value="1"/>
</dbReference>
<comment type="caution">
    <text evidence="4">The sequence shown here is derived from an EMBL/GenBank/DDBJ whole genome shotgun (WGS) entry which is preliminary data.</text>
</comment>
<proteinExistence type="predicted"/>
<dbReference type="AlphaFoldDB" id="A0A6G1CU49"/>
<dbReference type="PROSITE" id="PS51375">
    <property type="entry name" value="PPR"/>
    <property type="match status" value="3"/>
</dbReference>
<keyword evidence="5" id="KW-1185">Reference proteome</keyword>
<gene>
    <name evidence="4" type="ORF">E2562_025706</name>
</gene>
<dbReference type="InterPro" id="IPR046848">
    <property type="entry name" value="E_motif"/>
</dbReference>
<dbReference type="FunFam" id="1.25.40.10:FF:002584">
    <property type="entry name" value="Pentatricopeptide repeat-containing protein"/>
    <property type="match status" value="1"/>
</dbReference>
<dbReference type="OrthoDB" id="185373at2759"/>
<evidence type="ECO:0000313" key="5">
    <source>
        <dbReference type="Proteomes" id="UP000479710"/>
    </source>
</evidence>
<dbReference type="InterPro" id="IPR011990">
    <property type="entry name" value="TPR-like_helical_dom_sf"/>
</dbReference>
<reference evidence="4 5" key="1">
    <citation type="submission" date="2019-11" db="EMBL/GenBank/DDBJ databases">
        <title>Whole genome sequence of Oryza granulata.</title>
        <authorList>
            <person name="Li W."/>
        </authorList>
    </citation>
    <scope>NUCLEOTIDE SEQUENCE [LARGE SCALE GENOMIC DNA]</scope>
    <source>
        <strain evidence="5">cv. Menghai</strain>
        <tissue evidence="4">Leaf</tissue>
    </source>
</reference>
<feature type="repeat" description="PPR" evidence="3">
    <location>
        <begin position="308"/>
        <end position="338"/>
    </location>
</feature>
<protein>
    <recommendedName>
        <fullName evidence="6">EMB2261</fullName>
    </recommendedName>
</protein>
<accession>A0A6G1CU49</accession>
<evidence type="ECO:0000256" key="2">
    <source>
        <dbReference type="ARBA" id="ARBA00022946"/>
    </source>
</evidence>
<dbReference type="GO" id="GO:0003723">
    <property type="term" value="F:RNA binding"/>
    <property type="evidence" value="ECO:0007669"/>
    <property type="project" value="InterPro"/>
</dbReference>
<organism evidence="4 5">
    <name type="scientific">Oryza meyeriana var. granulata</name>
    <dbReference type="NCBI Taxonomy" id="110450"/>
    <lineage>
        <taxon>Eukaryota</taxon>
        <taxon>Viridiplantae</taxon>
        <taxon>Streptophyta</taxon>
        <taxon>Embryophyta</taxon>
        <taxon>Tracheophyta</taxon>
        <taxon>Spermatophyta</taxon>
        <taxon>Magnoliopsida</taxon>
        <taxon>Liliopsida</taxon>
        <taxon>Poales</taxon>
        <taxon>Poaceae</taxon>
        <taxon>BOP clade</taxon>
        <taxon>Oryzoideae</taxon>
        <taxon>Oryzeae</taxon>
        <taxon>Oryzinae</taxon>
        <taxon>Oryza</taxon>
        <taxon>Oryza meyeriana</taxon>
    </lineage>
</organism>